<protein>
    <submittedName>
        <fullName evidence="1">Glycosyltransferase</fullName>
    </submittedName>
</protein>
<dbReference type="SUPFAM" id="SSF53756">
    <property type="entry name" value="UDP-Glycosyltransferase/glycogen phosphorylase"/>
    <property type="match status" value="1"/>
</dbReference>
<dbReference type="RefSeq" id="WP_260189217.1">
    <property type="nucleotide sequence ID" value="NZ_JAFFZE010000004.1"/>
</dbReference>
<comment type="caution">
    <text evidence="1">The sequence shown here is derived from an EMBL/GenBank/DDBJ whole genome shotgun (WGS) entry which is preliminary data.</text>
</comment>
<dbReference type="PANTHER" id="PTHR46656:SF3">
    <property type="entry name" value="PUTATIVE-RELATED"/>
    <property type="match status" value="1"/>
</dbReference>
<dbReference type="PANTHER" id="PTHR46656">
    <property type="entry name" value="PUTATIVE-RELATED"/>
    <property type="match status" value="1"/>
</dbReference>
<evidence type="ECO:0000313" key="1">
    <source>
        <dbReference type="EMBL" id="MCT2581858.1"/>
    </source>
</evidence>
<name>A0ABT2J1W7_9PSEU</name>
<dbReference type="SUPFAM" id="SSF53448">
    <property type="entry name" value="Nucleotide-diphospho-sugar transferases"/>
    <property type="match status" value="1"/>
</dbReference>
<keyword evidence="2" id="KW-1185">Reference proteome</keyword>
<organism evidence="1 2">
    <name type="scientific">Actinophytocola gossypii</name>
    <dbReference type="NCBI Taxonomy" id="2812003"/>
    <lineage>
        <taxon>Bacteria</taxon>
        <taxon>Bacillati</taxon>
        <taxon>Actinomycetota</taxon>
        <taxon>Actinomycetes</taxon>
        <taxon>Pseudonocardiales</taxon>
        <taxon>Pseudonocardiaceae</taxon>
    </lineage>
</organism>
<gene>
    <name evidence="1" type="ORF">JT362_01830</name>
</gene>
<evidence type="ECO:0000313" key="2">
    <source>
        <dbReference type="Proteomes" id="UP001156441"/>
    </source>
</evidence>
<dbReference type="InterPro" id="IPR029044">
    <property type="entry name" value="Nucleotide-diphossugar_trans"/>
</dbReference>
<dbReference type="Pfam" id="PF20706">
    <property type="entry name" value="GT4-conflict"/>
    <property type="match status" value="1"/>
</dbReference>
<sequence>MRTTEPTRSVACTIVARNFIPAAKVLARSYLEHHPGAEFVVAVIDGVRDTDAEPGVRFVGPDFLDLDRSEFLRMATSYTLGELAGAVKPLLLRRLLDQASAVVFLQPDIQVFAPLTDVEQLAADHHIVLTPRFTEPLPRDGKEPNEAAVMGAGMFDLGFIAVGPGAKPFLDFWKDRTRQDSIDDPGAQLFVDQRWVDQVPTLFEHTILRDPGVNVAYWNLHERPLTRGTDGRYHVGADPLRLFHFSGYRPDRPWLLTQHCQDRPRILLSEHPEVSRLCDAYRGELLAAGYESPEDAEPYGYDRLADGTRVTTPMRRLFRNTWLAAELPDAEHTLFRRATDEVPPHPFGEDGGAAFRRWLSSPSSPPEVATGLNRLTMLVWAHRPDLQRAFPWPCNADAAAFRTWCHTYGVEEEVIPDWALPTSPTPVRAPDDVFGVNVAGYLTAELGLGEMGRIIHDAVVDAGVPVASVVEDHSLACRSDLPPPDTAGRPRFPVSLMTVNSDQTELLLASYPEVGHERYRIGLWAWELDQLPTWQRGGFEYVDEVWTISEFCREAFARHSPVPVKVVPVPVPDPGVPERGPRPAGKPTQFFFAFDFNSTAQRKNPWGAVAAFQQAFPGRDDVRLVIKTTNGRLHRPAMERLVRTVQGDPRIEVFDRYLGVAELAALYRDSDCYVSLHRSEGFGLTVAEAMVRGMPVIATDYSGTTEFFTGEVGWSIPYRTVDVGPGWFPYPEDATWAEPDLAAAAAAMRVVADNPAEARRRGVAAREHILRTRSVAAAASWIRTELTNAYETWRADHVAPDDTATTGKYTLDTARAALHWRADPEVASRTPLAPALRRVVLRAVDHYDAHQRTMLAAVVDDTQDAINQVGEDVERSLTRHDERIDGLRAQLDQVARIVDGLVRRSGQPREGST</sequence>
<dbReference type="Gene3D" id="3.40.50.2000">
    <property type="entry name" value="Glycogen Phosphorylase B"/>
    <property type="match status" value="1"/>
</dbReference>
<proteinExistence type="predicted"/>
<accession>A0ABT2J1W7</accession>
<dbReference type="Proteomes" id="UP001156441">
    <property type="component" value="Unassembled WGS sequence"/>
</dbReference>
<reference evidence="1 2" key="1">
    <citation type="submission" date="2021-02" db="EMBL/GenBank/DDBJ databases">
        <title>Actinophytocola xerophila sp. nov., isolated from soil of cotton cropping field.</title>
        <authorList>
            <person name="Huang R."/>
            <person name="Chen X."/>
            <person name="Ge X."/>
            <person name="Liu W."/>
        </authorList>
    </citation>
    <scope>NUCLEOTIDE SEQUENCE [LARGE SCALE GENOMIC DNA]</scope>
    <source>
        <strain evidence="1 2">S1-96</strain>
    </source>
</reference>
<dbReference type="EMBL" id="JAFFZE010000004">
    <property type="protein sequence ID" value="MCT2581858.1"/>
    <property type="molecule type" value="Genomic_DNA"/>
</dbReference>